<keyword evidence="2" id="KW-1185">Reference proteome</keyword>
<proteinExistence type="predicted"/>
<name>A0A7L5E5N9_9SPHI</name>
<accession>A0A7L5E5N9</accession>
<sequence length="47" mass="5312">MKKHILAITLIGSIVGSLFTSCVVRDGHRHHGGGRDHRGDHHYYRGY</sequence>
<evidence type="ECO:0000313" key="2">
    <source>
        <dbReference type="Proteomes" id="UP000503278"/>
    </source>
</evidence>
<organism evidence="1 2">
    <name type="scientific">Mucilaginibacter robiniae</name>
    <dbReference type="NCBI Taxonomy" id="2728022"/>
    <lineage>
        <taxon>Bacteria</taxon>
        <taxon>Pseudomonadati</taxon>
        <taxon>Bacteroidota</taxon>
        <taxon>Sphingobacteriia</taxon>
        <taxon>Sphingobacteriales</taxon>
        <taxon>Sphingobacteriaceae</taxon>
        <taxon>Mucilaginibacter</taxon>
    </lineage>
</organism>
<dbReference type="EMBL" id="CP051682">
    <property type="protein sequence ID" value="QJD97084.1"/>
    <property type="molecule type" value="Genomic_DNA"/>
</dbReference>
<protein>
    <recommendedName>
        <fullName evidence="3">Lipoprotein</fullName>
    </recommendedName>
</protein>
<dbReference type="KEGG" id="mrob:HH214_15010"/>
<dbReference type="Proteomes" id="UP000503278">
    <property type="component" value="Chromosome"/>
</dbReference>
<dbReference type="RefSeq" id="WP_169608960.1">
    <property type="nucleotide sequence ID" value="NZ_CP051682.1"/>
</dbReference>
<gene>
    <name evidence="1" type="ORF">HH214_15010</name>
</gene>
<evidence type="ECO:0000313" key="1">
    <source>
        <dbReference type="EMBL" id="QJD97084.1"/>
    </source>
</evidence>
<dbReference type="AlphaFoldDB" id="A0A7L5E5N9"/>
<reference evidence="1 2" key="1">
    <citation type="submission" date="2020-04" db="EMBL/GenBank/DDBJ databases">
        <title>Genome sequencing of novel species.</title>
        <authorList>
            <person name="Heo J."/>
            <person name="Kim S.-J."/>
            <person name="Kim J.-S."/>
            <person name="Hong S.-B."/>
            <person name="Kwon S.-W."/>
        </authorList>
    </citation>
    <scope>NUCLEOTIDE SEQUENCE [LARGE SCALE GENOMIC DNA]</scope>
    <source>
        <strain evidence="1 2">F39-2</strain>
    </source>
</reference>
<evidence type="ECO:0008006" key="3">
    <source>
        <dbReference type="Google" id="ProtNLM"/>
    </source>
</evidence>
<dbReference type="PROSITE" id="PS51257">
    <property type="entry name" value="PROKAR_LIPOPROTEIN"/>
    <property type="match status" value="1"/>
</dbReference>